<dbReference type="Proteomes" id="UP000321168">
    <property type="component" value="Unassembled WGS sequence"/>
</dbReference>
<gene>
    <name evidence="1" type="ORF">FRX97_03530</name>
</gene>
<evidence type="ECO:0000313" key="1">
    <source>
        <dbReference type="EMBL" id="TXC81604.1"/>
    </source>
</evidence>
<reference evidence="1 2" key="1">
    <citation type="submission" date="2019-08" db="EMBL/GenBank/DDBJ databases">
        <title>Genome of Luteibaculum oceani JCM 18817.</title>
        <authorList>
            <person name="Bowman J.P."/>
        </authorList>
    </citation>
    <scope>NUCLEOTIDE SEQUENCE [LARGE SCALE GENOMIC DNA]</scope>
    <source>
        <strain evidence="1 2">JCM 18817</strain>
    </source>
</reference>
<dbReference type="AlphaFoldDB" id="A0A5C6VA36"/>
<evidence type="ECO:0000313" key="2">
    <source>
        <dbReference type="Proteomes" id="UP000321168"/>
    </source>
</evidence>
<accession>A0A5C6VA36</accession>
<organism evidence="1 2">
    <name type="scientific">Luteibaculum oceani</name>
    <dbReference type="NCBI Taxonomy" id="1294296"/>
    <lineage>
        <taxon>Bacteria</taxon>
        <taxon>Pseudomonadati</taxon>
        <taxon>Bacteroidota</taxon>
        <taxon>Flavobacteriia</taxon>
        <taxon>Flavobacteriales</taxon>
        <taxon>Luteibaculaceae</taxon>
        <taxon>Luteibaculum</taxon>
    </lineage>
</organism>
<dbReference type="RefSeq" id="WP_147013471.1">
    <property type="nucleotide sequence ID" value="NZ_VORB01000003.1"/>
</dbReference>
<dbReference type="EMBL" id="VORB01000003">
    <property type="protein sequence ID" value="TXC81604.1"/>
    <property type="molecule type" value="Genomic_DNA"/>
</dbReference>
<comment type="caution">
    <text evidence="1">The sequence shown here is derived from an EMBL/GenBank/DDBJ whole genome shotgun (WGS) entry which is preliminary data.</text>
</comment>
<proteinExistence type="predicted"/>
<protein>
    <submittedName>
        <fullName evidence="1">Uncharacterized protein</fullName>
    </submittedName>
</protein>
<keyword evidence="2" id="KW-1185">Reference proteome</keyword>
<name>A0A5C6VA36_9FLAO</name>
<sequence>MHYYLHPFEVFLERNIPSKNCSKESLIKSEIEGLLKDHRRAVKAYLTLQRSFEANGKKLVFEQNEQACSPAIGEKIAS</sequence>